<dbReference type="PRINTS" id="PR00032">
    <property type="entry name" value="HTHARAC"/>
</dbReference>
<keyword evidence="3" id="KW-0804">Transcription</keyword>
<dbReference type="GO" id="GO:0043565">
    <property type="term" value="F:sequence-specific DNA binding"/>
    <property type="evidence" value="ECO:0007669"/>
    <property type="project" value="InterPro"/>
</dbReference>
<comment type="caution">
    <text evidence="5">The sequence shown here is derived from an EMBL/GenBank/DDBJ whole genome shotgun (WGS) entry which is preliminary data.</text>
</comment>
<evidence type="ECO:0000259" key="4">
    <source>
        <dbReference type="PROSITE" id="PS01124"/>
    </source>
</evidence>
<dbReference type="Pfam" id="PF20240">
    <property type="entry name" value="DUF6597"/>
    <property type="match status" value="1"/>
</dbReference>
<reference evidence="5 6" key="2">
    <citation type="submission" date="2019-09" db="EMBL/GenBank/DDBJ databases">
        <authorList>
            <person name="Jin C."/>
        </authorList>
    </citation>
    <scope>NUCLEOTIDE SEQUENCE [LARGE SCALE GENOMIC DNA]</scope>
    <source>
        <strain evidence="5 6">BN140078</strain>
    </source>
</reference>
<dbReference type="InterPro" id="IPR050204">
    <property type="entry name" value="AraC_XylS_family_regulators"/>
</dbReference>
<evidence type="ECO:0000313" key="6">
    <source>
        <dbReference type="Proteomes" id="UP000324611"/>
    </source>
</evidence>
<evidence type="ECO:0000256" key="2">
    <source>
        <dbReference type="ARBA" id="ARBA00023125"/>
    </source>
</evidence>
<dbReference type="InterPro" id="IPR018060">
    <property type="entry name" value="HTH_AraC"/>
</dbReference>
<dbReference type="Gene3D" id="1.10.10.60">
    <property type="entry name" value="Homeodomain-like"/>
    <property type="match status" value="1"/>
</dbReference>
<dbReference type="InterPro" id="IPR046532">
    <property type="entry name" value="DUF6597"/>
</dbReference>
<sequence>MIFREIRPQAALQPYIRSFWWMDGEAPASVNDTILPSGYPEIVFNLSSAIWESVHDGKACTNPPIELIGQITQPTPVSTQGHVQMLGVRFHPHTAAFFLKTGMAPLNDGIHDLSDVLNCASGLHEALLHVHTLEKKISLIEQFLLEHLPSNKRQVYKMQLLDHVLQQMQQHESIDTIAYQSNISARYLQQLFMEHLGISPRMYLKIRRFKRSMRYLNQQPRSLTAVAYECGYFDQAHFIRDFKSFTGVTPSAYKPEQFPVNQLFH</sequence>
<protein>
    <submittedName>
        <fullName evidence="5">AraC family transcriptional regulator</fullName>
    </submittedName>
</protein>
<keyword evidence="2" id="KW-0238">DNA-binding</keyword>
<keyword evidence="1" id="KW-0805">Transcription regulation</keyword>
<dbReference type="SUPFAM" id="SSF46689">
    <property type="entry name" value="Homeodomain-like"/>
    <property type="match status" value="2"/>
</dbReference>
<dbReference type="EMBL" id="VUOC01000002">
    <property type="protein sequence ID" value="KAA2243620.1"/>
    <property type="molecule type" value="Genomic_DNA"/>
</dbReference>
<accession>A0A5B2VYK1</accession>
<organism evidence="5 6">
    <name type="scientific">Chitinophaga agrisoli</name>
    <dbReference type="NCBI Taxonomy" id="2607653"/>
    <lineage>
        <taxon>Bacteria</taxon>
        <taxon>Pseudomonadati</taxon>
        <taxon>Bacteroidota</taxon>
        <taxon>Chitinophagia</taxon>
        <taxon>Chitinophagales</taxon>
        <taxon>Chitinophagaceae</taxon>
        <taxon>Chitinophaga</taxon>
    </lineage>
</organism>
<name>A0A5B2VYK1_9BACT</name>
<gene>
    <name evidence="5" type="ORF">F0L74_14145</name>
</gene>
<dbReference type="PANTHER" id="PTHR46796:SF13">
    <property type="entry name" value="HTH-TYPE TRANSCRIPTIONAL ACTIVATOR RHAS"/>
    <property type="match status" value="1"/>
</dbReference>
<reference evidence="5 6" key="1">
    <citation type="submission" date="2019-09" db="EMBL/GenBank/DDBJ databases">
        <title>Chitinophaga ginsengihumi sp. nov., isolated from soil of ginseng rhizosphere.</title>
        <authorList>
            <person name="Lee J."/>
        </authorList>
    </citation>
    <scope>NUCLEOTIDE SEQUENCE [LARGE SCALE GENOMIC DNA]</scope>
    <source>
        <strain evidence="5 6">BN140078</strain>
    </source>
</reference>
<evidence type="ECO:0000256" key="1">
    <source>
        <dbReference type="ARBA" id="ARBA00023015"/>
    </source>
</evidence>
<dbReference type="AlphaFoldDB" id="A0A5B2VYK1"/>
<evidence type="ECO:0000313" key="5">
    <source>
        <dbReference type="EMBL" id="KAA2243620.1"/>
    </source>
</evidence>
<proteinExistence type="predicted"/>
<dbReference type="Pfam" id="PF12833">
    <property type="entry name" value="HTH_18"/>
    <property type="match status" value="1"/>
</dbReference>
<dbReference type="Proteomes" id="UP000324611">
    <property type="component" value="Unassembled WGS sequence"/>
</dbReference>
<dbReference type="PROSITE" id="PS01124">
    <property type="entry name" value="HTH_ARAC_FAMILY_2"/>
    <property type="match status" value="1"/>
</dbReference>
<dbReference type="PANTHER" id="PTHR46796">
    <property type="entry name" value="HTH-TYPE TRANSCRIPTIONAL ACTIVATOR RHAS-RELATED"/>
    <property type="match status" value="1"/>
</dbReference>
<evidence type="ECO:0000256" key="3">
    <source>
        <dbReference type="ARBA" id="ARBA00023163"/>
    </source>
</evidence>
<dbReference type="GO" id="GO:0003700">
    <property type="term" value="F:DNA-binding transcription factor activity"/>
    <property type="evidence" value="ECO:0007669"/>
    <property type="project" value="InterPro"/>
</dbReference>
<dbReference type="SMART" id="SM00342">
    <property type="entry name" value="HTH_ARAC"/>
    <property type="match status" value="1"/>
</dbReference>
<feature type="domain" description="HTH araC/xylS-type" evidence="4">
    <location>
        <begin position="158"/>
        <end position="256"/>
    </location>
</feature>
<dbReference type="InterPro" id="IPR009057">
    <property type="entry name" value="Homeodomain-like_sf"/>
</dbReference>
<dbReference type="RefSeq" id="WP_149838495.1">
    <property type="nucleotide sequence ID" value="NZ_VUOC01000002.1"/>
</dbReference>
<dbReference type="InterPro" id="IPR020449">
    <property type="entry name" value="Tscrpt_reg_AraC-type_HTH"/>
</dbReference>
<keyword evidence="6" id="KW-1185">Reference proteome</keyword>